<feature type="region of interest" description="Disordered" evidence="7">
    <location>
        <begin position="645"/>
        <end position="693"/>
    </location>
</feature>
<evidence type="ECO:0000256" key="7">
    <source>
        <dbReference type="SAM" id="MobiDB-lite"/>
    </source>
</evidence>
<dbReference type="Pfam" id="PF10033">
    <property type="entry name" value="ATG13"/>
    <property type="match status" value="1"/>
</dbReference>
<dbReference type="HOGENOM" id="CLU_411076_0_0_1"/>
<dbReference type="GO" id="GO:0019887">
    <property type="term" value="F:protein kinase regulator activity"/>
    <property type="evidence" value="ECO:0007669"/>
    <property type="project" value="EnsemblFungi"/>
</dbReference>
<dbReference type="Proteomes" id="UP000005220">
    <property type="component" value="Chromosome 2"/>
</dbReference>
<feature type="compositionally biased region" description="Polar residues" evidence="7">
    <location>
        <begin position="465"/>
        <end position="476"/>
    </location>
</feature>
<keyword evidence="4 5" id="KW-0072">Autophagy</keyword>
<evidence type="ECO:0000256" key="4">
    <source>
        <dbReference type="ARBA" id="ARBA00023006"/>
    </source>
</evidence>
<dbReference type="GO" id="GO:0070016">
    <property type="term" value="F:armadillo repeat domain binding"/>
    <property type="evidence" value="ECO:0007669"/>
    <property type="project" value="EnsemblFungi"/>
</dbReference>
<dbReference type="InterPro" id="IPR040182">
    <property type="entry name" value="ATG13"/>
</dbReference>
<dbReference type="OrthoDB" id="70161at2759"/>
<evidence type="ECO:0000256" key="6">
    <source>
        <dbReference type="SAM" id="Coils"/>
    </source>
</evidence>
<comment type="similarity">
    <text evidence="2 5">Belongs to the ATG13 family. Fungi subfamily.</text>
</comment>
<feature type="compositionally biased region" description="Basic residues" evidence="7">
    <location>
        <begin position="484"/>
        <end position="494"/>
    </location>
</feature>
<dbReference type="GO" id="GO:0000423">
    <property type="term" value="P:mitophagy"/>
    <property type="evidence" value="ECO:0007669"/>
    <property type="project" value="TreeGrafter"/>
</dbReference>
<dbReference type="PANTHER" id="PTHR13430:SF4">
    <property type="entry name" value="AUTOPHAGY-RELATED PROTEIN 13"/>
    <property type="match status" value="1"/>
</dbReference>
<proteinExistence type="inferred from homology"/>
<dbReference type="GO" id="GO:0120095">
    <property type="term" value="C:vacuole-isolation membrane contact site"/>
    <property type="evidence" value="ECO:0007669"/>
    <property type="project" value="EnsemblFungi"/>
</dbReference>
<dbReference type="Gene3D" id="3.30.900.10">
    <property type="entry name" value="HORMA domain"/>
    <property type="match status" value="1"/>
</dbReference>
<evidence type="ECO:0000259" key="8">
    <source>
        <dbReference type="Pfam" id="PF10033"/>
    </source>
</evidence>
<evidence type="ECO:0000256" key="5">
    <source>
        <dbReference type="RuleBase" id="RU361214"/>
    </source>
</evidence>
<dbReference type="GO" id="GO:0000407">
    <property type="term" value="C:phagophore assembly site"/>
    <property type="evidence" value="ECO:0007669"/>
    <property type="project" value="UniProtKB-SubCell"/>
</dbReference>
<feature type="compositionally biased region" description="Low complexity" evidence="7">
    <location>
        <begin position="495"/>
        <end position="506"/>
    </location>
</feature>
<evidence type="ECO:0000313" key="9">
    <source>
        <dbReference type="EMBL" id="CCF56329.1"/>
    </source>
</evidence>
<keyword evidence="6" id="KW-0175">Coiled coil</keyword>
<accession>H2APM9</accession>
<dbReference type="GeneID" id="13882497"/>
<feature type="coiled-coil region" evidence="6">
    <location>
        <begin position="565"/>
        <end position="592"/>
    </location>
</feature>
<dbReference type="GO" id="GO:0070772">
    <property type="term" value="C:PAS complex"/>
    <property type="evidence" value="ECO:0007669"/>
    <property type="project" value="EnsemblFungi"/>
</dbReference>
<dbReference type="InParanoid" id="H2APM9"/>
<dbReference type="GO" id="GO:0071255">
    <property type="term" value="P:Cvt vesicle assembly"/>
    <property type="evidence" value="ECO:0007669"/>
    <property type="project" value="EnsemblFungi"/>
</dbReference>
<reference evidence="9 10" key="1">
    <citation type="journal article" date="2011" name="Proc. Natl. Acad. Sci. U.S.A.">
        <title>Evolutionary erosion of yeast sex chromosomes by mating-type switching accidents.</title>
        <authorList>
            <person name="Gordon J.L."/>
            <person name="Armisen D."/>
            <person name="Proux-Wera E."/>
            <person name="Oheigeartaigh S.S."/>
            <person name="Byrne K.P."/>
            <person name="Wolfe K.H."/>
        </authorList>
    </citation>
    <scope>NUCLEOTIDE SEQUENCE [LARGE SCALE GENOMIC DNA]</scope>
    <source>
        <strain evidence="10">ATCC 22294 / BCRC 22015 / CBS 2517 / CECT 1963 / NBRC 1671 / NRRL Y-8276</strain>
    </source>
</reference>
<dbReference type="InterPro" id="IPR018731">
    <property type="entry name" value="Atg13_N"/>
</dbReference>
<evidence type="ECO:0000256" key="2">
    <source>
        <dbReference type="ARBA" id="ARBA00005246"/>
    </source>
</evidence>
<dbReference type="InterPro" id="IPR036570">
    <property type="entry name" value="HORMA_dom_sf"/>
</dbReference>
<dbReference type="GO" id="GO:0010508">
    <property type="term" value="P:positive regulation of autophagy"/>
    <property type="evidence" value="ECO:0007669"/>
    <property type="project" value="EnsemblFungi"/>
</dbReference>
<protein>
    <recommendedName>
        <fullName evidence="3 5">Autophagy-related protein 13</fullName>
    </recommendedName>
</protein>
<organism evidence="9 10">
    <name type="scientific">Kazachstania africana (strain ATCC 22294 / BCRC 22015 / CBS 2517 / CECT 1963 / NBRC 1671 / NRRL Y-8276)</name>
    <name type="common">Yeast</name>
    <name type="synonym">Kluyveromyces africanus</name>
    <dbReference type="NCBI Taxonomy" id="1071382"/>
    <lineage>
        <taxon>Eukaryota</taxon>
        <taxon>Fungi</taxon>
        <taxon>Dikarya</taxon>
        <taxon>Ascomycota</taxon>
        <taxon>Saccharomycotina</taxon>
        <taxon>Saccharomycetes</taxon>
        <taxon>Saccharomycetales</taxon>
        <taxon>Saccharomycetaceae</taxon>
        <taxon>Kazachstania</taxon>
    </lineage>
</organism>
<name>H2APM9_KAZAF</name>
<dbReference type="eggNOG" id="KOG4573">
    <property type="taxonomic scope" value="Eukaryota"/>
</dbReference>
<dbReference type="GO" id="GO:0034727">
    <property type="term" value="P:piecemeal microautophagy of the nucleus"/>
    <property type="evidence" value="ECO:0007669"/>
    <property type="project" value="EnsemblFungi"/>
</dbReference>
<comment type="subcellular location">
    <subcellularLocation>
        <location evidence="1">Preautophagosomal structure</location>
    </subcellularLocation>
</comment>
<dbReference type="GO" id="GO:0071211">
    <property type="term" value="P:protein targeting to vacuole involved in autophagy"/>
    <property type="evidence" value="ECO:0007669"/>
    <property type="project" value="EnsemblFungi"/>
</dbReference>
<dbReference type="GO" id="GO:0034497">
    <property type="term" value="P:protein localization to phagophore assembly site"/>
    <property type="evidence" value="ECO:0007669"/>
    <property type="project" value="EnsemblFungi"/>
</dbReference>
<dbReference type="Gene3D" id="6.10.140.1900">
    <property type="match status" value="1"/>
</dbReference>
<gene>
    <name evidence="9" type="primary">KAFR0B00290</name>
    <name evidence="9" type="ORF">KAFR_0B00290</name>
</gene>
<evidence type="ECO:0000313" key="10">
    <source>
        <dbReference type="Proteomes" id="UP000005220"/>
    </source>
</evidence>
<dbReference type="PANTHER" id="PTHR13430">
    <property type="match status" value="1"/>
</dbReference>
<feature type="region of interest" description="Disordered" evidence="7">
    <location>
        <begin position="465"/>
        <end position="507"/>
    </location>
</feature>
<feature type="domain" description="Autophagy-related protein 13 N-terminal" evidence="8">
    <location>
        <begin position="14"/>
        <end position="252"/>
    </location>
</feature>
<evidence type="ECO:0000256" key="1">
    <source>
        <dbReference type="ARBA" id="ARBA00004329"/>
    </source>
</evidence>
<dbReference type="FunCoup" id="H2APM9">
    <property type="interactions" value="53"/>
</dbReference>
<dbReference type="KEGG" id="kaf:KAFR_0B00290"/>
<dbReference type="RefSeq" id="XP_003955464.1">
    <property type="nucleotide sequence ID" value="XM_003955415.1"/>
</dbReference>
<dbReference type="AlphaFoldDB" id="H2APM9"/>
<dbReference type="GO" id="GO:1990316">
    <property type="term" value="C:Atg1/ULK1 kinase complex"/>
    <property type="evidence" value="ECO:0007669"/>
    <property type="project" value="EnsemblFungi"/>
</dbReference>
<dbReference type="GO" id="GO:0005829">
    <property type="term" value="C:cytosol"/>
    <property type="evidence" value="ECO:0007669"/>
    <property type="project" value="TreeGrafter"/>
</dbReference>
<dbReference type="GO" id="GO:0060341">
    <property type="term" value="P:regulation of cellular localization"/>
    <property type="evidence" value="ECO:0007669"/>
    <property type="project" value="EnsemblFungi"/>
</dbReference>
<sequence>MPTSSSDCDILKIIDNFFLKSTLLICSSVSSNVLQDSPKISDEWFRSDESSTYFLPDLINNWLHFDGGKVLAPLVVETFLDLRGLPASYIVRLKDNDENLWNVCKGSKKTEIMLERWLIELDNSSTTFQSCQVEDDEEHNIQRQLVLLLRYIYTLIHILPVHELCASINAQLNSQTNISRPMPSVGTRIVDGSKPILSKGRIGLSKPIINSYSNVLNESNIPSHLDQKKITPVWTEYGLLRVSISYRKDCKFEIEDTESNTIISAPTNRKSISLSPKARPNLGFSSTESNHQFLQKHPMSISRQAQPFKIGSVNSVLQSTSQVPSRNPSTSSVLGTLYPRKSSISSNYGPMTKPSVEGTSVDSNSSRFLTSYGTLRRQSSINRMNDNKSNIKSNQLLEESNDDLLNFVKLIDEKPEITFKRDRDASNNTNSLNNEMISNSILKFQNLKPSNDLLSEDLSQSVTLDTSKHGISQTQAIPIVNSTQKRRSRSRSQSHSHSPTISFSSPPLYPSINSKLYANEQTTVEASNSGSSSRRNSTERSAMHFMPPILAGQTYSYTVNNHNGAEDIIHENEEHEAKLAEENSDLDESLANFQSSSWKASPRSFENISRSFPANKIQPYGQSYNYSKPTAMSIPAHAELHKPSVQSTDLLIDEANKSTSPVDDDNSQKNRKDQRESDDDELVFFMSNMSLSK</sequence>
<dbReference type="GO" id="GO:0006995">
    <property type="term" value="P:cellular response to nitrogen starvation"/>
    <property type="evidence" value="ECO:0007669"/>
    <property type="project" value="EnsemblFungi"/>
</dbReference>
<dbReference type="GO" id="GO:0008289">
    <property type="term" value="F:lipid binding"/>
    <property type="evidence" value="ECO:0007669"/>
    <property type="project" value="EnsemblFungi"/>
</dbReference>
<keyword evidence="10" id="KW-1185">Reference proteome</keyword>
<dbReference type="STRING" id="1071382.H2APM9"/>
<dbReference type="EMBL" id="HE650822">
    <property type="protein sequence ID" value="CCF56329.1"/>
    <property type="molecule type" value="Genomic_DNA"/>
</dbReference>
<feature type="compositionally biased region" description="Basic and acidic residues" evidence="7">
    <location>
        <begin position="666"/>
        <end position="675"/>
    </location>
</feature>
<evidence type="ECO:0000256" key="3">
    <source>
        <dbReference type="ARBA" id="ARBA00013801"/>
    </source>
</evidence>